<dbReference type="EMBL" id="CP060637">
    <property type="protein sequence ID" value="QNM14664.1"/>
    <property type="molecule type" value="Genomic_DNA"/>
</dbReference>
<dbReference type="SUPFAM" id="SSF51735">
    <property type="entry name" value="NAD(P)-binding Rossmann-fold domains"/>
    <property type="match status" value="1"/>
</dbReference>
<organism evidence="2 3">
    <name type="scientific">Fusobacterium hominis</name>
    <dbReference type="NCBI Taxonomy" id="2764326"/>
    <lineage>
        <taxon>Bacteria</taxon>
        <taxon>Fusobacteriati</taxon>
        <taxon>Fusobacteriota</taxon>
        <taxon>Fusobacteriia</taxon>
        <taxon>Fusobacteriales</taxon>
        <taxon>Fusobacteriaceae</taxon>
        <taxon>Fusobacterium</taxon>
    </lineage>
</organism>
<evidence type="ECO:0000259" key="1">
    <source>
        <dbReference type="Pfam" id="PF16363"/>
    </source>
</evidence>
<proteinExistence type="predicted"/>
<keyword evidence="3" id="KW-1185">Reference proteome</keyword>
<name>A0A7G9GV32_9FUSO</name>
<evidence type="ECO:0000313" key="2">
    <source>
        <dbReference type="EMBL" id="QNM14664.1"/>
    </source>
</evidence>
<dbReference type="Proteomes" id="UP000515913">
    <property type="component" value="Chromosome"/>
</dbReference>
<sequence>MNIIVTGGAGFIGSHLVEELLKEGHKVLVIDNFDDFYSYKIKIKNVLESTGNIDKMSLVNKLINSGMDKENILSQLPSMITHPKYKLFYCDIRDNIKIDSIFKEEKPDLIVNLAGLAGVRPSLLDPVAYEDVNIKGYLNLLENCKKYNVTKFIQASSSSVYGNSDHVPFKETDNVDFPISPYAATKKAGELLGHVYHSLYNIDMFQLRFFTVYGERQRPDLAIYKFTTQIKEGKEITMYGDGNTYRDYTYVKDIVQGIVKSIDYICHHTNVFEVLNIGNSDTVSLKKMIEVIKNTLNMSANIKVLPKQPGDVDRTYADITKAHKLIGYKPTTTFEEGIKKFIIWYNKE</sequence>
<dbReference type="Gene3D" id="3.40.50.720">
    <property type="entry name" value="NAD(P)-binding Rossmann-like Domain"/>
    <property type="match status" value="2"/>
</dbReference>
<feature type="domain" description="NAD(P)-binding" evidence="1">
    <location>
        <begin position="4"/>
        <end position="60"/>
    </location>
</feature>
<dbReference type="KEGG" id="fho:H9Q81_06705"/>
<accession>A0A7G9GV32</accession>
<reference evidence="2 3" key="1">
    <citation type="submission" date="2020-08" db="EMBL/GenBank/DDBJ databases">
        <authorList>
            <person name="Liu C."/>
            <person name="Sun Q."/>
        </authorList>
    </citation>
    <scope>NUCLEOTIDE SEQUENCE [LARGE SCALE GENOMIC DNA]</scope>
    <source>
        <strain evidence="2 3">NSJ-57</strain>
    </source>
</reference>
<dbReference type="Gene3D" id="3.90.25.10">
    <property type="entry name" value="UDP-galactose 4-epimerase, domain 1"/>
    <property type="match status" value="1"/>
</dbReference>
<dbReference type="InterPro" id="IPR016040">
    <property type="entry name" value="NAD(P)-bd_dom"/>
</dbReference>
<protein>
    <submittedName>
        <fullName evidence="2">GDP-mannose 4,6-dehydratase</fullName>
    </submittedName>
</protein>
<dbReference type="RefSeq" id="WP_176838004.1">
    <property type="nucleotide sequence ID" value="NZ_CP060637.1"/>
</dbReference>
<dbReference type="InterPro" id="IPR036291">
    <property type="entry name" value="NAD(P)-bd_dom_sf"/>
</dbReference>
<gene>
    <name evidence="2" type="ORF">H9Q81_06705</name>
</gene>
<evidence type="ECO:0000313" key="3">
    <source>
        <dbReference type="Proteomes" id="UP000515913"/>
    </source>
</evidence>
<dbReference type="Pfam" id="PF16363">
    <property type="entry name" value="GDP_Man_Dehyd"/>
    <property type="match status" value="2"/>
</dbReference>
<dbReference type="PRINTS" id="PR01713">
    <property type="entry name" value="NUCEPIMERASE"/>
</dbReference>
<feature type="domain" description="NAD(P)-binding" evidence="1">
    <location>
        <begin position="73"/>
        <end position="340"/>
    </location>
</feature>
<dbReference type="PANTHER" id="PTHR43000">
    <property type="entry name" value="DTDP-D-GLUCOSE 4,6-DEHYDRATASE-RELATED"/>
    <property type="match status" value="1"/>
</dbReference>
<dbReference type="AlphaFoldDB" id="A0A7G9GV32"/>